<organism evidence="6 7">
    <name type="scientific">Motilimonas cestriensis</name>
    <dbReference type="NCBI Taxonomy" id="2742685"/>
    <lineage>
        <taxon>Bacteria</taxon>
        <taxon>Pseudomonadati</taxon>
        <taxon>Pseudomonadota</taxon>
        <taxon>Gammaproteobacteria</taxon>
        <taxon>Alteromonadales</taxon>
        <taxon>Alteromonadales genera incertae sedis</taxon>
        <taxon>Motilimonas</taxon>
    </lineage>
</organism>
<dbReference type="Pfam" id="PF00126">
    <property type="entry name" value="HTH_1"/>
    <property type="match status" value="1"/>
</dbReference>
<sequence length="281" mass="31793">MQAIEALAKAKSFRAAAQQLCISQPALSKQIKNFEDLYGVEMFIRTPNGAMLSYQGELIISEITNLNKHIDKVERYIQQVVVSNVGALQIGFGKSSNDFLPSIIREFKAQHTSIHLSLLDLASHIQEEQLVMGLLDLAFMRAPKNLNLKRVKVSSDEFVLVVSKHLYQGEKIQDYLDKYDLLMLEQTDKSEMINQTKAILAGRDFRTNHIATDIETILTLVISDVGVSILPKKSILQYSDEIAVISFEQDTSWGIYLVWDPARVTQSIEQFVNYAKQKLVL</sequence>
<keyword evidence="4" id="KW-0804">Transcription</keyword>
<dbReference type="SUPFAM" id="SSF53850">
    <property type="entry name" value="Periplasmic binding protein-like II"/>
    <property type="match status" value="1"/>
</dbReference>
<dbReference type="PANTHER" id="PTHR30346:SF0">
    <property type="entry name" value="HCA OPERON TRANSCRIPTIONAL ACTIVATOR HCAR"/>
    <property type="match status" value="1"/>
</dbReference>
<reference evidence="6 7" key="1">
    <citation type="journal article" date="2022" name="Environ. Microbiol. Rep.">
        <title>Eco-phylogenetic analyses reveal divergent evolution of vitamin B12 metabolism in the marine bacterial family 'Psychromonadaceae'.</title>
        <authorList>
            <person name="Jin X."/>
            <person name="Yang Y."/>
            <person name="Cao H."/>
            <person name="Gao B."/>
            <person name="Zhao Z."/>
        </authorList>
    </citation>
    <scope>NUCLEOTIDE SEQUENCE [LARGE SCALE GENOMIC DNA]</scope>
    <source>
        <strain evidence="6 7">MKS20</strain>
    </source>
</reference>
<gene>
    <name evidence="6" type="ORF">K6Y31_11035</name>
</gene>
<dbReference type="InterPro" id="IPR036390">
    <property type="entry name" value="WH_DNA-bd_sf"/>
</dbReference>
<evidence type="ECO:0000313" key="6">
    <source>
        <dbReference type="EMBL" id="MCE2595349.1"/>
    </source>
</evidence>
<dbReference type="EMBL" id="JAIMJA010000010">
    <property type="protein sequence ID" value="MCE2595349.1"/>
    <property type="molecule type" value="Genomic_DNA"/>
</dbReference>
<comment type="similarity">
    <text evidence="1">Belongs to the LysR transcriptional regulatory family.</text>
</comment>
<dbReference type="PROSITE" id="PS50931">
    <property type="entry name" value="HTH_LYSR"/>
    <property type="match status" value="1"/>
</dbReference>
<keyword evidence="7" id="KW-1185">Reference proteome</keyword>
<dbReference type="PANTHER" id="PTHR30346">
    <property type="entry name" value="TRANSCRIPTIONAL DUAL REGULATOR HCAR-RELATED"/>
    <property type="match status" value="1"/>
</dbReference>
<dbReference type="Gene3D" id="1.10.10.10">
    <property type="entry name" value="Winged helix-like DNA-binding domain superfamily/Winged helix DNA-binding domain"/>
    <property type="match status" value="1"/>
</dbReference>
<evidence type="ECO:0000256" key="4">
    <source>
        <dbReference type="ARBA" id="ARBA00023163"/>
    </source>
</evidence>
<protein>
    <submittedName>
        <fullName evidence="6">LysR family transcriptional regulator</fullName>
    </submittedName>
</protein>
<evidence type="ECO:0000259" key="5">
    <source>
        <dbReference type="PROSITE" id="PS50931"/>
    </source>
</evidence>
<dbReference type="Gene3D" id="3.40.190.10">
    <property type="entry name" value="Periplasmic binding protein-like II"/>
    <property type="match status" value="2"/>
</dbReference>
<dbReference type="SUPFAM" id="SSF46785">
    <property type="entry name" value="Winged helix' DNA-binding domain"/>
    <property type="match status" value="1"/>
</dbReference>
<name>A0ABS8W8L7_9GAMM</name>
<dbReference type="Pfam" id="PF03466">
    <property type="entry name" value="LysR_substrate"/>
    <property type="match status" value="1"/>
</dbReference>
<proteinExistence type="inferred from homology"/>
<dbReference type="InterPro" id="IPR000847">
    <property type="entry name" value="LysR_HTH_N"/>
</dbReference>
<dbReference type="InterPro" id="IPR036388">
    <property type="entry name" value="WH-like_DNA-bd_sf"/>
</dbReference>
<feature type="domain" description="HTH lysR-type" evidence="5">
    <location>
        <begin position="1"/>
        <end position="53"/>
    </location>
</feature>
<keyword evidence="3" id="KW-0238">DNA-binding</keyword>
<evidence type="ECO:0000256" key="2">
    <source>
        <dbReference type="ARBA" id="ARBA00023015"/>
    </source>
</evidence>
<evidence type="ECO:0000256" key="3">
    <source>
        <dbReference type="ARBA" id="ARBA00023125"/>
    </source>
</evidence>
<accession>A0ABS8W8L7</accession>
<dbReference type="PRINTS" id="PR00039">
    <property type="entry name" value="HTHLYSR"/>
</dbReference>
<evidence type="ECO:0000313" key="7">
    <source>
        <dbReference type="Proteomes" id="UP001201273"/>
    </source>
</evidence>
<keyword evidence="2" id="KW-0805">Transcription regulation</keyword>
<evidence type="ECO:0000256" key="1">
    <source>
        <dbReference type="ARBA" id="ARBA00009437"/>
    </source>
</evidence>
<comment type="caution">
    <text evidence="6">The sequence shown here is derived from an EMBL/GenBank/DDBJ whole genome shotgun (WGS) entry which is preliminary data.</text>
</comment>
<dbReference type="Proteomes" id="UP001201273">
    <property type="component" value="Unassembled WGS sequence"/>
</dbReference>
<dbReference type="InterPro" id="IPR005119">
    <property type="entry name" value="LysR_subst-bd"/>
</dbReference>